<evidence type="ECO:0000256" key="1">
    <source>
        <dbReference type="SAM" id="MobiDB-lite"/>
    </source>
</evidence>
<organism evidence="2 3">
    <name type="scientific">Phytophthora sojae (strain P6497)</name>
    <name type="common">Soybean stem and root rot agent</name>
    <name type="synonym">Phytophthora megasperma f. sp. glycines</name>
    <dbReference type="NCBI Taxonomy" id="1094619"/>
    <lineage>
        <taxon>Eukaryota</taxon>
        <taxon>Sar</taxon>
        <taxon>Stramenopiles</taxon>
        <taxon>Oomycota</taxon>
        <taxon>Peronosporomycetes</taxon>
        <taxon>Peronosporales</taxon>
        <taxon>Peronosporaceae</taxon>
        <taxon>Phytophthora</taxon>
    </lineage>
</organism>
<evidence type="ECO:0000313" key="3">
    <source>
        <dbReference type="Proteomes" id="UP000002640"/>
    </source>
</evidence>
<dbReference type="OMA" id="NIQRNAM"/>
<dbReference type="KEGG" id="psoj:PHYSODRAFT_258843"/>
<feature type="compositionally biased region" description="Basic residues" evidence="1">
    <location>
        <begin position="22"/>
        <end position="35"/>
    </location>
</feature>
<dbReference type="AlphaFoldDB" id="G5A525"/>
<protein>
    <recommendedName>
        <fullName evidence="4">START domain-containing protein</fullName>
    </recommendedName>
</protein>
<dbReference type="InParanoid" id="G5A525"/>
<dbReference type="Proteomes" id="UP000002640">
    <property type="component" value="Unassembled WGS sequence"/>
</dbReference>
<keyword evidence="3" id="KW-1185">Reference proteome</keyword>
<proteinExistence type="predicted"/>
<dbReference type="GeneID" id="20639008"/>
<name>G5A525_PHYSP</name>
<evidence type="ECO:0000313" key="2">
    <source>
        <dbReference type="EMBL" id="EGZ09774.1"/>
    </source>
</evidence>
<sequence>MDREDTGDTQQEETNPTSGEAKKKKTTTTKRRRKQQLNPNKARDERRSQLVQLRKEAEELEWTLKKWQDLRAAHRLMKRRRPMIAIFLLCGRRYAEHENFRLKEQVKERLMVKEMAQSEGSRRLRRTNLPPGYIQRMAATLFEELAAGMQVCYYLGANTPVPADVRPHTPLLRGGLKGEERRFFDRRLVPFSMEVASNAWWRDWHSYRGHASEHVGDVVVESFGLEMNDFRSKSSVTCYGQQILRRETEDTRTVFVWNTYLEPFEFDGERVKGIYFLEQYHMLVKPDEAEEEDGGEVCTRMSVCYVVTPYFLDLTLRSDPKIGKLIDFLVGALFSNLKAANDRIEDLLLDQGLQKYSRSVGG</sequence>
<accession>G5A525</accession>
<evidence type="ECO:0008006" key="4">
    <source>
        <dbReference type="Google" id="ProtNLM"/>
    </source>
</evidence>
<feature type="region of interest" description="Disordered" evidence="1">
    <location>
        <begin position="1"/>
        <end position="48"/>
    </location>
</feature>
<dbReference type="EMBL" id="JH159159">
    <property type="protein sequence ID" value="EGZ09774.1"/>
    <property type="molecule type" value="Genomic_DNA"/>
</dbReference>
<dbReference type="RefSeq" id="XP_009534635.1">
    <property type="nucleotide sequence ID" value="XM_009536340.1"/>
</dbReference>
<gene>
    <name evidence="2" type="ORF">PHYSODRAFT_258843</name>
</gene>
<reference evidence="2 3" key="1">
    <citation type="journal article" date="2006" name="Science">
        <title>Phytophthora genome sequences uncover evolutionary origins and mechanisms of pathogenesis.</title>
        <authorList>
            <person name="Tyler B.M."/>
            <person name="Tripathy S."/>
            <person name="Zhang X."/>
            <person name="Dehal P."/>
            <person name="Jiang R.H."/>
            <person name="Aerts A."/>
            <person name="Arredondo F.D."/>
            <person name="Baxter L."/>
            <person name="Bensasson D."/>
            <person name="Beynon J.L."/>
            <person name="Chapman J."/>
            <person name="Damasceno C.M."/>
            <person name="Dorrance A.E."/>
            <person name="Dou D."/>
            <person name="Dickerman A.W."/>
            <person name="Dubchak I.L."/>
            <person name="Garbelotto M."/>
            <person name="Gijzen M."/>
            <person name="Gordon S.G."/>
            <person name="Govers F."/>
            <person name="Grunwald N.J."/>
            <person name="Huang W."/>
            <person name="Ivors K.L."/>
            <person name="Jones R.W."/>
            <person name="Kamoun S."/>
            <person name="Krampis K."/>
            <person name="Lamour K.H."/>
            <person name="Lee M.K."/>
            <person name="McDonald W.H."/>
            <person name="Medina M."/>
            <person name="Meijer H.J."/>
            <person name="Nordberg E.K."/>
            <person name="Maclean D.J."/>
            <person name="Ospina-Giraldo M.D."/>
            <person name="Morris P.F."/>
            <person name="Phuntumart V."/>
            <person name="Putnam N.H."/>
            <person name="Rash S."/>
            <person name="Rose J.K."/>
            <person name="Sakihama Y."/>
            <person name="Salamov A.A."/>
            <person name="Savidor A."/>
            <person name="Scheuring C.F."/>
            <person name="Smith B.M."/>
            <person name="Sobral B.W."/>
            <person name="Terry A."/>
            <person name="Torto-Alalibo T.A."/>
            <person name="Win J."/>
            <person name="Xu Z."/>
            <person name="Zhang H."/>
            <person name="Grigoriev I.V."/>
            <person name="Rokhsar D.S."/>
            <person name="Boore J.L."/>
        </authorList>
    </citation>
    <scope>NUCLEOTIDE SEQUENCE [LARGE SCALE GENOMIC DNA]</scope>
    <source>
        <strain evidence="2 3">P6497</strain>
    </source>
</reference>
<dbReference type="SMR" id="G5A525"/>